<proteinExistence type="predicted"/>
<protein>
    <submittedName>
        <fullName evidence="1">Uncharacterized protein</fullName>
    </submittedName>
</protein>
<name>A0AA88U6M3_9ASTE</name>
<keyword evidence="2" id="KW-1185">Reference proteome</keyword>
<dbReference type="GO" id="GO:0006811">
    <property type="term" value="P:monoatomic ion transport"/>
    <property type="evidence" value="ECO:0007669"/>
    <property type="project" value="InterPro"/>
</dbReference>
<dbReference type="AlphaFoldDB" id="A0AA88U6M3"/>
<organism evidence="1 2">
    <name type="scientific">Escallonia rubra</name>
    <dbReference type="NCBI Taxonomy" id="112253"/>
    <lineage>
        <taxon>Eukaryota</taxon>
        <taxon>Viridiplantae</taxon>
        <taxon>Streptophyta</taxon>
        <taxon>Embryophyta</taxon>
        <taxon>Tracheophyta</taxon>
        <taxon>Spermatophyta</taxon>
        <taxon>Magnoliopsida</taxon>
        <taxon>eudicotyledons</taxon>
        <taxon>Gunneridae</taxon>
        <taxon>Pentapetalae</taxon>
        <taxon>asterids</taxon>
        <taxon>campanulids</taxon>
        <taxon>Escalloniales</taxon>
        <taxon>Escalloniaceae</taxon>
        <taxon>Escallonia</taxon>
    </lineage>
</organism>
<accession>A0AA88U6M3</accession>
<dbReference type="Proteomes" id="UP001187471">
    <property type="component" value="Unassembled WGS sequence"/>
</dbReference>
<comment type="caution">
    <text evidence="1">The sequence shown here is derived from an EMBL/GenBank/DDBJ whole genome shotgun (WGS) entry which is preliminary data.</text>
</comment>
<gene>
    <name evidence="1" type="ORF">RJ640_011536</name>
</gene>
<dbReference type="PANTHER" id="PTHR31563">
    <property type="entry name" value="ION CHANNEL POLLUX-RELATED"/>
    <property type="match status" value="1"/>
</dbReference>
<evidence type="ECO:0000313" key="1">
    <source>
        <dbReference type="EMBL" id="KAK2970606.1"/>
    </source>
</evidence>
<dbReference type="PANTHER" id="PTHR31563:SF13">
    <property type="entry name" value="ION CHANNEL POLLUX-LIKE 1-RELATED"/>
    <property type="match status" value="1"/>
</dbReference>
<evidence type="ECO:0000313" key="2">
    <source>
        <dbReference type="Proteomes" id="UP001187471"/>
    </source>
</evidence>
<dbReference type="InterPro" id="IPR044849">
    <property type="entry name" value="CASTOR/POLLUX/SYM8-like"/>
</dbReference>
<sequence>MSLARSFVDVAIFGPSDLGQRPKNYLVPVASAKKSCVSFAPTSASLWIIGFQEANTMSPDPQNRVQNLVAEIVDSKLGKQITRIKPSLTYIASEEVMSLVTAQVAENNELNEVWKDILNAEGDKIYVKDIGLYMKKGENPSFAELSERAYLRREVAIGYIKNNKKVINPMPKSEHLSFELADSLIVISELEGDPILSRSTVRTTVSYRFTGVHKQRHQIMITPLSGQVDRSLAGCIGRMQKVWIYLDKRFDHILIVTHGLVQGGVLVLVHHPQHLPTALCGGPAALDVPVNGGT</sequence>
<reference evidence="1" key="1">
    <citation type="submission" date="2022-12" db="EMBL/GenBank/DDBJ databases">
        <title>Draft genome assemblies for two species of Escallonia (Escalloniales).</title>
        <authorList>
            <person name="Chanderbali A."/>
            <person name="Dervinis C."/>
            <person name="Anghel I."/>
            <person name="Soltis D."/>
            <person name="Soltis P."/>
            <person name="Zapata F."/>
        </authorList>
    </citation>
    <scope>NUCLEOTIDE SEQUENCE</scope>
    <source>
        <strain evidence="1">UCBG92.1500</strain>
        <tissue evidence="1">Leaf</tissue>
    </source>
</reference>
<dbReference type="EMBL" id="JAVXUO010002685">
    <property type="protein sequence ID" value="KAK2970606.1"/>
    <property type="molecule type" value="Genomic_DNA"/>
</dbReference>